<dbReference type="InterPro" id="IPR001739">
    <property type="entry name" value="Methyl_CpG_DNA-bd"/>
</dbReference>
<keyword evidence="5" id="KW-0539">Nucleus</keyword>
<evidence type="ECO:0000313" key="8">
    <source>
        <dbReference type="EMBL" id="KAK7271730.1"/>
    </source>
</evidence>
<keyword evidence="4" id="KW-0804">Transcription</keyword>
<dbReference type="GO" id="GO:0005634">
    <property type="term" value="C:nucleus"/>
    <property type="evidence" value="ECO:0007669"/>
    <property type="project" value="UniProtKB-SubCell"/>
</dbReference>
<evidence type="ECO:0000256" key="6">
    <source>
        <dbReference type="SAM" id="MobiDB-lite"/>
    </source>
</evidence>
<name>A0AAN9FAG5_CLITE</name>
<dbReference type="InterPro" id="IPR016177">
    <property type="entry name" value="DNA-bd_dom_sf"/>
</dbReference>
<keyword evidence="9" id="KW-1185">Reference proteome</keyword>
<evidence type="ECO:0000256" key="3">
    <source>
        <dbReference type="ARBA" id="ARBA00023125"/>
    </source>
</evidence>
<dbReference type="Proteomes" id="UP001359559">
    <property type="component" value="Unassembled WGS sequence"/>
</dbReference>
<dbReference type="SUPFAM" id="SSF54171">
    <property type="entry name" value="DNA-binding domain"/>
    <property type="match status" value="1"/>
</dbReference>
<accession>A0AAN9FAG5</accession>
<keyword evidence="3" id="KW-0238">DNA-binding</keyword>
<feature type="compositionally biased region" description="Basic and acidic residues" evidence="6">
    <location>
        <begin position="9"/>
        <end position="22"/>
    </location>
</feature>
<gene>
    <name evidence="8" type="ORF">RJT34_27868</name>
</gene>
<dbReference type="GO" id="GO:0003677">
    <property type="term" value="F:DNA binding"/>
    <property type="evidence" value="ECO:0007669"/>
    <property type="project" value="UniProtKB-KW"/>
</dbReference>
<comment type="caution">
    <text evidence="8">The sequence shown here is derived from an EMBL/GenBank/DDBJ whole genome shotgun (WGS) entry which is preliminary data.</text>
</comment>
<comment type="subcellular location">
    <subcellularLocation>
        <location evidence="1">Nucleus</location>
    </subcellularLocation>
</comment>
<evidence type="ECO:0000256" key="5">
    <source>
        <dbReference type="ARBA" id="ARBA00023242"/>
    </source>
</evidence>
<evidence type="ECO:0000313" key="9">
    <source>
        <dbReference type="Proteomes" id="UP001359559"/>
    </source>
</evidence>
<evidence type="ECO:0000256" key="4">
    <source>
        <dbReference type="ARBA" id="ARBA00023163"/>
    </source>
</evidence>
<dbReference type="EMBL" id="JAYKXN010000007">
    <property type="protein sequence ID" value="KAK7271730.1"/>
    <property type="molecule type" value="Genomic_DNA"/>
</dbReference>
<feature type="region of interest" description="Disordered" evidence="6">
    <location>
        <begin position="1"/>
        <end position="22"/>
    </location>
</feature>
<evidence type="ECO:0000259" key="7">
    <source>
        <dbReference type="PROSITE" id="PS50982"/>
    </source>
</evidence>
<dbReference type="AlphaFoldDB" id="A0AAN9FAG5"/>
<feature type="domain" description="MBD" evidence="7">
    <location>
        <begin position="48"/>
        <end position="106"/>
    </location>
</feature>
<reference evidence="8 9" key="1">
    <citation type="submission" date="2024-01" db="EMBL/GenBank/DDBJ databases">
        <title>The genomes of 5 underutilized Papilionoideae crops provide insights into root nodulation and disease resistance.</title>
        <authorList>
            <person name="Yuan L."/>
        </authorList>
    </citation>
    <scope>NUCLEOTIDE SEQUENCE [LARGE SCALE GENOMIC DNA]</scope>
    <source>
        <strain evidence="8">LY-2023</strain>
        <tissue evidence="8">Leaf</tissue>
    </source>
</reference>
<dbReference type="Gene3D" id="3.30.890.10">
    <property type="entry name" value="Methyl-cpg-binding Protein 2, Chain A"/>
    <property type="match status" value="1"/>
</dbReference>
<proteinExistence type="predicted"/>
<evidence type="ECO:0000256" key="2">
    <source>
        <dbReference type="ARBA" id="ARBA00023015"/>
    </source>
</evidence>
<dbReference type="PROSITE" id="PS50982">
    <property type="entry name" value="MBD"/>
    <property type="match status" value="1"/>
</dbReference>
<organism evidence="8 9">
    <name type="scientific">Clitoria ternatea</name>
    <name type="common">Butterfly pea</name>
    <dbReference type="NCBI Taxonomy" id="43366"/>
    <lineage>
        <taxon>Eukaryota</taxon>
        <taxon>Viridiplantae</taxon>
        <taxon>Streptophyta</taxon>
        <taxon>Embryophyta</taxon>
        <taxon>Tracheophyta</taxon>
        <taxon>Spermatophyta</taxon>
        <taxon>Magnoliopsida</taxon>
        <taxon>eudicotyledons</taxon>
        <taxon>Gunneridae</taxon>
        <taxon>Pentapetalae</taxon>
        <taxon>rosids</taxon>
        <taxon>fabids</taxon>
        <taxon>Fabales</taxon>
        <taxon>Fabaceae</taxon>
        <taxon>Papilionoideae</taxon>
        <taxon>50 kb inversion clade</taxon>
        <taxon>NPAAA clade</taxon>
        <taxon>indigoferoid/millettioid clade</taxon>
        <taxon>Phaseoleae</taxon>
        <taxon>Clitoria</taxon>
    </lineage>
</organism>
<keyword evidence="2" id="KW-0805">Transcription regulation</keyword>
<evidence type="ECO:0000256" key="1">
    <source>
        <dbReference type="ARBA" id="ARBA00004123"/>
    </source>
</evidence>
<sequence>MEQGNGNGEGKRKSETLASEITKETITKIKRNRYLRGSGNEPTLCTIHDKTSPGYEWLLPGWVAEERHMTSGRVYRYYYDPEGHLYKTRSEVLAAWEKTGMVVVDN</sequence>
<protein>
    <recommendedName>
        <fullName evidence="7">MBD domain-containing protein</fullName>
    </recommendedName>
</protein>